<dbReference type="AlphaFoldDB" id="A0A1G9GS91"/>
<feature type="signal peptide" evidence="1">
    <location>
        <begin position="1"/>
        <end position="23"/>
    </location>
</feature>
<organism evidence="2 3">
    <name type="scientific">Mesorhizobium muleiense</name>
    <dbReference type="NCBI Taxonomy" id="1004279"/>
    <lineage>
        <taxon>Bacteria</taxon>
        <taxon>Pseudomonadati</taxon>
        <taxon>Pseudomonadota</taxon>
        <taxon>Alphaproteobacteria</taxon>
        <taxon>Hyphomicrobiales</taxon>
        <taxon>Phyllobacteriaceae</taxon>
        <taxon>Mesorhizobium</taxon>
    </lineage>
</organism>
<protein>
    <submittedName>
        <fullName evidence="2">Invasion protein IalB, involved in pathogenesis</fullName>
    </submittedName>
</protein>
<gene>
    <name evidence="2" type="ORF">SAMN05428953_12569</name>
</gene>
<evidence type="ECO:0000256" key="1">
    <source>
        <dbReference type="SAM" id="SignalP"/>
    </source>
</evidence>
<dbReference type="InterPro" id="IPR038696">
    <property type="entry name" value="IalB_sf"/>
</dbReference>
<dbReference type="EMBL" id="FNEE01000025">
    <property type="protein sequence ID" value="SDL03560.1"/>
    <property type="molecule type" value="Genomic_DNA"/>
</dbReference>
<dbReference type="Proteomes" id="UP000198894">
    <property type="component" value="Unassembled WGS sequence"/>
</dbReference>
<evidence type="ECO:0000313" key="2">
    <source>
        <dbReference type="EMBL" id="SDL03560.1"/>
    </source>
</evidence>
<accession>A0A1G9GS91</accession>
<dbReference type="InterPro" id="IPR010642">
    <property type="entry name" value="Invasion_prot_B"/>
</dbReference>
<proteinExistence type="predicted"/>
<keyword evidence="3" id="KW-1185">Reference proteome</keyword>
<dbReference type="Pfam" id="PF06776">
    <property type="entry name" value="IalB"/>
    <property type="match status" value="1"/>
</dbReference>
<feature type="chain" id="PRO_5011563550" evidence="1">
    <location>
        <begin position="24"/>
        <end position="175"/>
    </location>
</feature>
<evidence type="ECO:0000313" key="3">
    <source>
        <dbReference type="Proteomes" id="UP000198894"/>
    </source>
</evidence>
<name>A0A1G9GS91_9HYPH</name>
<sequence length="175" mass="17908">MSDSSRICAVAAATLMALSASLAAQEAGLPGGASSLKETYEDWDLSCQATPTLVCAATYQQSQQNGRRLLAVELGKGQEDGIAGNLVLPFGLQLAVGATLQVDDGQAGKPLPFSTCLPAGCFVPLSFDAKAAASLRTGTTLKVTVKSLDQKDVPLSVSLKGLTAALDRLKVLLGA</sequence>
<keyword evidence="1" id="KW-0732">Signal</keyword>
<dbReference type="Gene3D" id="2.60.40.1880">
    <property type="entry name" value="Invasion associated locus B (IalB) protein"/>
    <property type="match status" value="1"/>
</dbReference>
<reference evidence="3" key="1">
    <citation type="submission" date="2016-10" db="EMBL/GenBank/DDBJ databases">
        <authorList>
            <person name="Varghese N."/>
            <person name="Submissions S."/>
        </authorList>
    </citation>
    <scope>NUCLEOTIDE SEQUENCE [LARGE SCALE GENOMIC DNA]</scope>
    <source>
        <strain evidence="3">CGMCC 1.11022</strain>
    </source>
</reference>